<feature type="active site" description="For ring-opening step" evidence="4">
    <location>
        <position position="128"/>
    </location>
</feature>
<reference evidence="6 7" key="1">
    <citation type="journal article" date="2015" name="Genome Announc.">
        <title>Expanding the biotechnology potential of lactobacilli through comparative genomics of 213 strains and associated genera.</title>
        <authorList>
            <person name="Sun Z."/>
            <person name="Harris H.M."/>
            <person name="McCann A."/>
            <person name="Guo C."/>
            <person name="Argimon S."/>
            <person name="Zhang W."/>
            <person name="Yang X."/>
            <person name="Jeffery I.B."/>
            <person name="Cooney J.C."/>
            <person name="Kagawa T.F."/>
            <person name="Liu W."/>
            <person name="Song Y."/>
            <person name="Salvetti E."/>
            <person name="Wrobel A."/>
            <person name="Rasinkangas P."/>
            <person name="Parkhill J."/>
            <person name="Rea M.C."/>
            <person name="O'Sullivan O."/>
            <person name="Ritari J."/>
            <person name="Douillard F.P."/>
            <person name="Paul Ross R."/>
            <person name="Yang R."/>
            <person name="Briner A.E."/>
            <person name="Felis G.E."/>
            <person name="de Vos W.M."/>
            <person name="Barrangou R."/>
            <person name="Klaenhammer T.R."/>
            <person name="Caufield P.W."/>
            <person name="Cui Y."/>
            <person name="Zhang H."/>
            <person name="O'Toole P.W."/>
        </authorList>
    </citation>
    <scope>NUCLEOTIDE SEQUENCE [LARGE SCALE GENOMIC DNA]</scope>
    <source>
        <strain evidence="6 7">DSM 4864</strain>
    </source>
</reference>
<dbReference type="PANTHER" id="PTHR11280:SF5">
    <property type="entry name" value="GLUCOSAMINE-6-PHOSPHATE ISOMERASE"/>
    <property type="match status" value="1"/>
</dbReference>
<dbReference type="AlphaFoldDB" id="A0A0R1WAD2"/>
<comment type="function">
    <text evidence="4">Catalyzes the reversible isomerization-deamination of glucosamine 6-phosphate (GlcN6P) to form fructose 6-phosphate (Fru6P) and ammonium ion.</text>
</comment>
<comment type="pathway">
    <text evidence="4">Amino-sugar metabolism; N-acetylneuraminate degradation; D-fructose 6-phosphate from N-acetylneuraminate: step 5/5.</text>
</comment>
<dbReference type="RefSeq" id="WP_003713606.1">
    <property type="nucleotide sequence ID" value="NZ_AZGE01000021.1"/>
</dbReference>
<evidence type="ECO:0000313" key="7">
    <source>
        <dbReference type="Proteomes" id="UP000050973"/>
    </source>
</evidence>
<dbReference type="PANTHER" id="PTHR11280">
    <property type="entry name" value="GLUCOSAMINE-6-PHOSPHATE ISOMERASE"/>
    <property type="match status" value="1"/>
</dbReference>
<dbReference type="Proteomes" id="UP000050973">
    <property type="component" value="Unassembled WGS sequence"/>
</dbReference>
<comment type="caution">
    <text evidence="6">The sequence shown here is derived from an EMBL/GenBank/DDBJ whole genome shotgun (WGS) entry which is preliminary data.</text>
</comment>
<dbReference type="GO" id="GO:0019262">
    <property type="term" value="P:N-acetylneuraminate catabolic process"/>
    <property type="evidence" value="ECO:0007669"/>
    <property type="project" value="UniProtKB-UniRule"/>
</dbReference>
<dbReference type="UniPathway" id="UPA00629">
    <property type="reaction ID" value="UER00684"/>
</dbReference>
<evidence type="ECO:0000256" key="2">
    <source>
        <dbReference type="ARBA" id="ARBA00022801"/>
    </source>
</evidence>
<dbReference type="GO" id="GO:0042802">
    <property type="term" value="F:identical protein binding"/>
    <property type="evidence" value="ECO:0007669"/>
    <property type="project" value="TreeGrafter"/>
</dbReference>
<dbReference type="GO" id="GO:0006043">
    <property type="term" value="P:glucosamine catabolic process"/>
    <property type="evidence" value="ECO:0007669"/>
    <property type="project" value="TreeGrafter"/>
</dbReference>
<dbReference type="EMBL" id="AZGE01000021">
    <property type="protein sequence ID" value="KRM14775.1"/>
    <property type="molecule type" value="Genomic_DNA"/>
</dbReference>
<keyword evidence="2 4" id="KW-0378">Hydrolase</keyword>
<evidence type="ECO:0000259" key="5">
    <source>
        <dbReference type="Pfam" id="PF01182"/>
    </source>
</evidence>
<proteinExistence type="inferred from homology"/>
<dbReference type="GO" id="GO:0006046">
    <property type="term" value="P:N-acetylglucosamine catabolic process"/>
    <property type="evidence" value="ECO:0007669"/>
    <property type="project" value="UniProtKB-UniRule"/>
</dbReference>
<dbReference type="HAMAP" id="MF_01241">
    <property type="entry name" value="GlcN6P_deamin"/>
    <property type="match status" value="1"/>
</dbReference>
<dbReference type="PATRIC" id="fig|1423779.3.peg.959"/>
<dbReference type="GO" id="GO:0005975">
    <property type="term" value="P:carbohydrate metabolic process"/>
    <property type="evidence" value="ECO:0007669"/>
    <property type="project" value="InterPro"/>
</dbReference>
<feature type="domain" description="Glucosamine/galactosamine-6-phosphate isomerase" evidence="5">
    <location>
        <begin position="25"/>
        <end position="221"/>
    </location>
</feature>
<sequence length="237" mass="25700">MRIIVVANASEGGKAAAQIFSQELQNGAKVFGLATGSTPLSTYQELCNSNMDFSDCTSINLDEYVGISASNPQSYAYFMHQNLFAAKPFAHSFIPNGMAKDIEEEISRYNHLIDENNVDLQILGIGQNGHIGFNEPGTSFDSLTHKVALTESTINANSRFFSDINDVPKEALTMGLKSICKAKHILLIAYGKNKADAIDKMINGPVSEELPASILRNHSNVTVIVDEEAASGLKTVR</sequence>
<dbReference type="NCBIfam" id="TIGR00502">
    <property type="entry name" value="nagB"/>
    <property type="match status" value="1"/>
</dbReference>
<dbReference type="SUPFAM" id="SSF100950">
    <property type="entry name" value="NagB/RpiA/CoA transferase-like"/>
    <property type="match status" value="1"/>
</dbReference>
<dbReference type="EC" id="3.5.99.6" evidence="4"/>
<feature type="active site" description="Proton acceptor; for enolization step" evidence="4">
    <location>
        <position position="62"/>
    </location>
</feature>
<keyword evidence="3 4" id="KW-0119">Carbohydrate metabolism</keyword>
<dbReference type="FunFam" id="3.40.50.1360:FF:000003">
    <property type="entry name" value="Glucosamine-6-phosphate deaminase"/>
    <property type="match status" value="1"/>
</dbReference>
<dbReference type="InterPro" id="IPR037171">
    <property type="entry name" value="NagB/RpiA_transferase-like"/>
</dbReference>
<dbReference type="PROSITE" id="PS01161">
    <property type="entry name" value="GLC_GALNAC_ISOMERASE"/>
    <property type="match status" value="1"/>
</dbReference>
<dbReference type="Gene3D" id="3.40.50.1360">
    <property type="match status" value="1"/>
</dbReference>
<protein>
    <recommendedName>
        <fullName evidence="4">Glucosamine-6-phosphate deaminase</fullName>
        <ecNumber evidence="4">3.5.99.6</ecNumber>
    </recommendedName>
    <alternativeName>
        <fullName evidence="4">GlcN6P deaminase</fullName>
        <shortName evidence="4">GNPDA</shortName>
    </alternativeName>
    <alternativeName>
        <fullName evidence="4">Glucosamine-6-phosphate isomerase</fullName>
    </alternativeName>
</protein>
<evidence type="ECO:0000256" key="1">
    <source>
        <dbReference type="ARBA" id="ARBA00000644"/>
    </source>
</evidence>
<evidence type="ECO:0000256" key="4">
    <source>
        <dbReference type="HAMAP-Rule" id="MF_01241"/>
    </source>
</evidence>
<dbReference type="Pfam" id="PF01182">
    <property type="entry name" value="Glucosamine_iso"/>
    <property type="match status" value="1"/>
</dbReference>
<dbReference type="InterPro" id="IPR018321">
    <property type="entry name" value="Glucosamine6P_isomerase_CS"/>
</dbReference>
<dbReference type="InterPro" id="IPR006148">
    <property type="entry name" value="Glc/Gal-6P_isomerase"/>
</dbReference>
<dbReference type="GO" id="GO:0004342">
    <property type="term" value="F:glucosamine-6-phosphate deaminase activity"/>
    <property type="evidence" value="ECO:0007669"/>
    <property type="project" value="UniProtKB-UniRule"/>
</dbReference>
<comment type="caution">
    <text evidence="4">Lacks conserved residue(s) required for the propagation of feature annotation.</text>
</comment>
<dbReference type="InterPro" id="IPR004547">
    <property type="entry name" value="Glucosamine6P_isomerase"/>
</dbReference>
<name>A0A0R1WAD2_9LACO</name>
<feature type="active site" description="For ring-opening step" evidence="4">
    <location>
        <position position="135"/>
    </location>
</feature>
<gene>
    <name evidence="4" type="primary">nagB</name>
    <name evidence="6" type="ORF">FC49_GL000939</name>
</gene>
<accession>A0A0R1WAD2</accession>
<dbReference type="GO" id="GO:0005737">
    <property type="term" value="C:cytoplasm"/>
    <property type="evidence" value="ECO:0007669"/>
    <property type="project" value="TreeGrafter"/>
</dbReference>
<comment type="catalytic activity">
    <reaction evidence="1 4">
        <text>alpha-D-glucosamine 6-phosphate + H2O = beta-D-fructose 6-phosphate + NH4(+)</text>
        <dbReference type="Rhea" id="RHEA:12172"/>
        <dbReference type="ChEBI" id="CHEBI:15377"/>
        <dbReference type="ChEBI" id="CHEBI:28938"/>
        <dbReference type="ChEBI" id="CHEBI:57634"/>
        <dbReference type="ChEBI" id="CHEBI:75989"/>
        <dbReference type="EC" id="3.5.99.6"/>
    </reaction>
</comment>
<evidence type="ECO:0000313" key="6">
    <source>
        <dbReference type="EMBL" id="KRM14775.1"/>
    </source>
</evidence>
<dbReference type="CDD" id="cd01399">
    <property type="entry name" value="GlcN6P_deaminase"/>
    <property type="match status" value="1"/>
</dbReference>
<comment type="similarity">
    <text evidence="4">Belongs to the glucosamine/galactosamine-6-phosphate isomerase family. NagB subfamily.</text>
</comment>
<evidence type="ECO:0000256" key="3">
    <source>
        <dbReference type="ARBA" id="ARBA00023277"/>
    </source>
</evidence>
<feature type="active site" description="Proton acceptor; for ring-opening step" evidence="4">
    <location>
        <position position="130"/>
    </location>
</feature>
<organism evidence="6 7">
    <name type="scientific">Limosilactobacillus oris DSM 4864</name>
    <dbReference type="NCBI Taxonomy" id="1423779"/>
    <lineage>
        <taxon>Bacteria</taxon>
        <taxon>Bacillati</taxon>
        <taxon>Bacillota</taxon>
        <taxon>Bacilli</taxon>
        <taxon>Lactobacillales</taxon>
        <taxon>Lactobacillaceae</taxon>
        <taxon>Limosilactobacillus</taxon>
    </lineage>
</organism>